<dbReference type="PANTHER" id="PTHR47326:SF1">
    <property type="entry name" value="HTH PSQ-TYPE DOMAIN-CONTAINING PROTEIN"/>
    <property type="match status" value="1"/>
</dbReference>
<dbReference type="Proteomes" id="UP000663860">
    <property type="component" value="Unassembled WGS sequence"/>
</dbReference>
<organism evidence="2 3">
    <name type="scientific">Adineta steineri</name>
    <dbReference type="NCBI Taxonomy" id="433720"/>
    <lineage>
        <taxon>Eukaryota</taxon>
        <taxon>Metazoa</taxon>
        <taxon>Spiralia</taxon>
        <taxon>Gnathifera</taxon>
        <taxon>Rotifera</taxon>
        <taxon>Eurotatoria</taxon>
        <taxon>Bdelloidea</taxon>
        <taxon>Adinetida</taxon>
        <taxon>Adinetidae</taxon>
        <taxon>Adineta</taxon>
    </lineage>
</organism>
<evidence type="ECO:0000313" key="2">
    <source>
        <dbReference type="EMBL" id="CAF4036191.1"/>
    </source>
</evidence>
<reference evidence="2" key="1">
    <citation type="submission" date="2021-02" db="EMBL/GenBank/DDBJ databases">
        <authorList>
            <person name="Nowell W R."/>
        </authorList>
    </citation>
    <scope>NUCLEOTIDE SEQUENCE</scope>
</reference>
<protein>
    <recommendedName>
        <fullName evidence="4">Transposase</fullName>
    </recommendedName>
</protein>
<name>A0A819R7U5_9BILA</name>
<dbReference type="EMBL" id="CAJOBB010003358">
    <property type="protein sequence ID" value="CAF4036191.1"/>
    <property type="molecule type" value="Genomic_DNA"/>
</dbReference>
<dbReference type="Gene3D" id="3.30.420.10">
    <property type="entry name" value="Ribonuclease H-like superfamily/Ribonuclease H"/>
    <property type="match status" value="1"/>
</dbReference>
<dbReference type="GO" id="GO:0003676">
    <property type="term" value="F:nucleic acid binding"/>
    <property type="evidence" value="ECO:0007669"/>
    <property type="project" value="InterPro"/>
</dbReference>
<evidence type="ECO:0008006" key="4">
    <source>
        <dbReference type="Google" id="ProtNLM"/>
    </source>
</evidence>
<gene>
    <name evidence="1" type="ORF">IZO911_LOCUS41545</name>
    <name evidence="2" type="ORF">KXQ929_LOCUS30608</name>
</gene>
<dbReference type="InterPro" id="IPR036397">
    <property type="entry name" value="RNaseH_sf"/>
</dbReference>
<dbReference type="AlphaFoldDB" id="A0A819R7U5"/>
<evidence type="ECO:0000313" key="3">
    <source>
        <dbReference type="Proteomes" id="UP000663868"/>
    </source>
</evidence>
<dbReference type="Proteomes" id="UP000663868">
    <property type="component" value="Unassembled WGS sequence"/>
</dbReference>
<sequence>MQSQPKIVVWCGFISTKLIGPYILHDTMNGERYLEMLQNFVWPVISQWNNIDELIFAHDAVPPHYAGTARSWINNNFPVKWIGRRGPTSSPPRSLHLTARDFFVWGWAKDEVYKTNPKKL</sequence>
<dbReference type="EMBL" id="CAJNOE010001597">
    <property type="protein sequence ID" value="CAF1436544.1"/>
    <property type="molecule type" value="Genomic_DNA"/>
</dbReference>
<evidence type="ECO:0000313" key="1">
    <source>
        <dbReference type="EMBL" id="CAF1436544.1"/>
    </source>
</evidence>
<comment type="caution">
    <text evidence="2">The sequence shown here is derived from an EMBL/GenBank/DDBJ whole genome shotgun (WGS) entry which is preliminary data.</text>
</comment>
<dbReference type="PANTHER" id="PTHR47326">
    <property type="entry name" value="TRANSPOSABLE ELEMENT TC3 TRANSPOSASE-LIKE PROTEIN"/>
    <property type="match status" value="1"/>
</dbReference>
<accession>A0A819R7U5</accession>
<proteinExistence type="predicted"/>